<dbReference type="CDD" id="cd16321">
    <property type="entry name" value="MraZ_C"/>
    <property type="match status" value="1"/>
</dbReference>
<dbReference type="SUPFAM" id="SSF89447">
    <property type="entry name" value="AbrB/MazE/MraZ-like"/>
    <property type="match status" value="1"/>
</dbReference>
<dbReference type="HAMAP" id="MF_01008">
    <property type="entry name" value="MraZ"/>
    <property type="match status" value="1"/>
</dbReference>
<evidence type="ECO:0000256" key="1">
    <source>
        <dbReference type="HAMAP-Rule" id="MF_01008"/>
    </source>
</evidence>
<dbReference type="InterPro" id="IPR003444">
    <property type="entry name" value="MraZ"/>
</dbReference>
<comment type="subunit">
    <text evidence="1">Forms oligomers.</text>
</comment>
<organism evidence="2 3">
    <name type="scientific">Thermosulfuriphilus ammonigenes</name>
    <dbReference type="NCBI Taxonomy" id="1936021"/>
    <lineage>
        <taxon>Bacteria</taxon>
        <taxon>Pseudomonadati</taxon>
        <taxon>Thermodesulfobacteriota</taxon>
        <taxon>Thermodesulfobacteria</taxon>
        <taxon>Thermodesulfobacteriales</taxon>
        <taxon>Thermodesulfobacteriaceae</taxon>
        <taxon>Thermosulfuriphilus</taxon>
    </lineage>
</organism>
<dbReference type="PROSITE" id="PS51740">
    <property type="entry name" value="SPOVT_ABRB"/>
    <property type="match status" value="2"/>
</dbReference>
<dbReference type="NCBIfam" id="TIGR00242">
    <property type="entry name" value="division/cell wall cluster transcriptional repressor MraZ"/>
    <property type="match status" value="1"/>
</dbReference>
<dbReference type="InterPro" id="IPR037914">
    <property type="entry name" value="SpoVT-AbrB_sf"/>
</dbReference>
<keyword evidence="1" id="KW-0238">DNA-binding</keyword>
<keyword evidence="1" id="KW-0804">Transcription</keyword>
<sequence length="152" mass="18033">MFRGRSAHTLDTKGRLSIPARFRDVLVAKYDQRLIITNLPYCLVAYPYEEWRRIEERFSQEPLQRPEVQRFLRFFIASAVECSLDKQGRILIPPHLREEVGIERDVILLGLLNRFEIWSKERLEEELKQVRDNFEHYSEFVADINRLPGGAS</sequence>
<dbReference type="GO" id="GO:0000976">
    <property type="term" value="F:transcription cis-regulatory region binding"/>
    <property type="evidence" value="ECO:0007669"/>
    <property type="project" value="TreeGrafter"/>
</dbReference>
<dbReference type="InterPro" id="IPR007159">
    <property type="entry name" value="SpoVT-AbrB_dom"/>
</dbReference>
<dbReference type="Gene3D" id="3.40.1550.20">
    <property type="entry name" value="Transcriptional regulator MraZ domain"/>
    <property type="match status" value="1"/>
</dbReference>
<dbReference type="Proteomes" id="UP000502179">
    <property type="component" value="Chromosome"/>
</dbReference>
<keyword evidence="1" id="KW-0805">Transcription regulation</keyword>
<gene>
    <name evidence="1 2" type="primary">mraZ</name>
    <name evidence="2" type="ORF">G4V39_09535</name>
</gene>
<dbReference type="CDD" id="cd16320">
    <property type="entry name" value="MraZ_N"/>
    <property type="match status" value="1"/>
</dbReference>
<name>A0A6G7PY38_9BACT</name>
<evidence type="ECO:0000313" key="2">
    <source>
        <dbReference type="EMBL" id="QIJ72497.1"/>
    </source>
</evidence>
<comment type="subcellular location">
    <subcellularLocation>
        <location evidence="1">Cytoplasm</location>
        <location evidence="1">Nucleoid</location>
    </subcellularLocation>
</comment>
<protein>
    <recommendedName>
        <fullName evidence="1">Transcriptional regulator MraZ</fullName>
    </recommendedName>
</protein>
<keyword evidence="1" id="KW-0963">Cytoplasm</keyword>
<dbReference type="GO" id="GO:0003700">
    <property type="term" value="F:DNA-binding transcription factor activity"/>
    <property type="evidence" value="ECO:0007669"/>
    <property type="project" value="UniProtKB-UniRule"/>
</dbReference>
<accession>A0A6G7PY38</accession>
<dbReference type="EMBL" id="CP048877">
    <property type="protein sequence ID" value="QIJ72497.1"/>
    <property type="molecule type" value="Genomic_DNA"/>
</dbReference>
<dbReference type="RefSeq" id="WP_166032714.1">
    <property type="nucleotide sequence ID" value="NZ_CP048877.1"/>
</dbReference>
<dbReference type="InterPro" id="IPR038619">
    <property type="entry name" value="MraZ_sf"/>
</dbReference>
<dbReference type="PANTHER" id="PTHR34701">
    <property type="entry name" value="TRANSCRIPTIONAL REGULATOR MRAZ"/>
    <property type="match status" value="1"/>
</dbReference>
<proteinExistence type="inferred from homology"/>
<dbReference type="InterPro" id="IPR035644">
    <property type="entry name" value="MraZ_C"/>
</dbReference>
<dbReference type="GO" id="GO:0005737">
    <property type="term" value="C:cytoplasm"/>
    <property type="evidence" value="ECO:0007669"/>
    <property type="project" value="UniProtKB-UniRule"/>
</dbReference>
<dbReference type="Pfam" id="PF02381">
    <property type="entry name" value="MraZ"/>
    <property type="match status" value="2"/>
</dbReference>
<comment type="similarity">
    <text evidence="1">Belongs to the MraZ family.</text>
</comment>
<dbReference type="AlphaFoldDB" id="A0A6G7PY38"/>
<evidence type="ECO:0000313" key="3">
    <source>
        <dbReference type="Proteomes" id="UP000502179"/>
    </source>
</evidence>
<dbReference type="InterPro" id="IPR020603">
    <property type="entry name" value="MraZ_dom"/>
</dbReference>
<dbReference type="KEGG" id="tav:G4V39_09535"/>
<reference evidence="2 3" key="1">
    <citation type="submission" date="2020-02" db="EMBL/GenBank/DDBJ databases">
        <title>Genome analysis of Thermosulfuriphilus ammonigenes ST65T, an anaerobic thermophilic chemolithoautotrophic bacterium isolated from a deep-sea hydrothermal vent.</title>
        <authorList>
            <person name="Slobodkina G."/>
            <person name="Allioux M."/>
            <person name="Merkel A."/>
            <person name="Alain K."/>
            <person name="Jebbar M."/>
            <person name="Slobodkin A."/>
        </authorList>
    </citation>
    <scope>NUCLEOTIDE SEQUENCE [LARGE SCALE GENOMIC DNA]</scope>
    <source>
        <strain evidence="2 3">ST65</strain>
    </source>
</reference>
<dbReference type="InterPro" id="IPR035642">
    <property type="entry name" value="MraZ_N"/>
</dbReference>
<dbReference type="GO" id="GO:0009295">
    <property type="term" value="C:nucleoid"/>
    <property type="evidence" value="ECO:0007669"/>
    <property type="project" value="UniProtKB-SubCell"/>
</dbReference>
<dbReference type="PANTHER" id="PTHR34701:SF1">
    <property type="entry name" value="TRANSCRIPTIONAL REGULATOR MRAZ"/>
    <property type="match status" value="1"/>
</dbReference>
<keyword evidence="3" id="KW-1185">Reference proteome</keyword>
<dbReference type="GO" id="GO:2000143">
    <property type="term" value="P:negative regulation of DNA-templated transcription initiation"/>
    <property type="evidence" value="ECO:0007669"/>
    <property type="project" value="TreeGrafter"/>
</dbReference>